<gene>
    <name evidence="3" type="ORF">FB470_002306</name>
</gene>
<comment type="caution">
    <text evidence="3">The sequence shown here is derived from an EMBL/GenBank/DDBJ whole genome shotgun (WGS) entry which is preliminary data.</text>
</comment>
<dbReference type="Pfam" id="PF20615">
    <property type="entry name" value="DUF6802"/>
    <property type="match status" value="1"/>
</dbReference>
<evidence type="ECO:0000256" key="1">
    <source>
        <dbReference type="SAM" id="MobiDB-lite"/>
    </source>
</evidence>
<feature type="region of interest" description="Disordered" evidence="1">
    <location>
        <begin position="94"/>
        <end position="124"/>
    </location>
</feature>
<dbReference type="RefSeq" id="WP_306990973.1">
    <property type="nucleotide sequence ID" value="NZ_JAUSUT010000001.1"/>
</dbReference>
<dbReference type="SUPFAM" id="SSF69318">
    <property type="entry name" value="Integrin alpha N-terminal domain"/>
    <property type="match status" value="1"/>
</dbReference>
<proteinExistence type="predicted"/>
<organism evidence="3 4">
    <name type="scientific">Amycolatopsis thermophila</name>
    <dbReference type="NCBI Taxonomy" id="206084"/>
    <lineage>
        <taxon>Bacteria</taxon>
        <taxon>Bacillati</taxon>
        <taxon>Actinomycetota</taxon>
        <taxon>Actinomycetes</taxon>
        <taxon>Pseudonocardiales</taxon>
        <taxon>Pseudonocardiaceae</taxon>
        <taxon>Amycolatopsis</taxon>
    </lineage>
</organism>
<accession>A0ABU0ESQ7</accession>
<reference evidence="3 4" key="1">
    <citation type="submission" date="2023-07" db="EMBL/GenBank/DDBJ databases">
        <title>Sequencing the genomes of 1000 actinobacteria strains.</title>
        <authorList>
            <person name="Klenk H.-P."/>
        </authorList>
    </citation>
    <scope>NUCLEOTIDE SEQUENCE [LARGE SCALE GENOMIC DNA]</scope>
    <source>
        <strain evidence="3 4">DSM 45805</strain>
    </source>
</reference>
<keyword evidence="4" id="KW-1185">Reference proteome</keyword>
<evidence type="ECO:0000313" key="4">
    <source>
        <dbReference type="Proteomes" id="UP001229651"/>
    </source>
</evidence>
<evidence type="ECO:0000313" key="3">
    <source>
        <dbReference type="EMBL" id="MDQ0378312.1"/>
    </source>
</evidence>
<protein>
    <recommendedName>
        <fullName evidence="2">DUF6802 domain-containing protein</fullName>
    </recommendedName>
</protein>
<dbReference type="InterPro" id="IPR028994">
    <property type="entry name" value="Integrin_alpha_N"/>
</dbReference>
<name>A0ABU0ESQ7_9PSEU</name>
<dbReference type="Proteomes" id="UP001229651">
    <property type="component" value="Unassembled WGS sequence"/>
</dbReference>
<evidence type="ECO:0000259" key="2">
    <source>
        <dbReference type="Pfam" id="PF20615"/>
    </source>
</evidence>
<dbReference type="InterPro" id="IPR046543">
    <property type="entry name" value="DUF6802"/>
</dbReference>
<feature type="domain" description="DUF6802" evidence="2">
    <location>
        <begin position="119"/>
        <end position="192"/>
    </location>
</feature>
<sequence>MWIDETGGVEPTDATTSDGDLEITVEGQTYTADENMDLNHDGVNETVRLDNADGTITAYVDTDDDGHADQYVHTDTEGNVVEMARYDETTGDWVEDHDSEAGQPGSTETGRAGAITVDSSDGTVDVGPATVDSDNDGTADSAVVTDDAGNTRVFTDVDGDGQADVQTIITPEGETHTYQHTGPGEWTETTSGFTAEVPPDSDQLWGGSSGLQTVEGVAKIDSGTGQWISQN</sequence>
<dbReference type="EMBL" id="JAUSUT010000001">
    <property type="protein sequence ID" value="MDQ0378312.1"/>
    <property type="molecule type" value="Genomic_DNA"/>
</dbReference>